<keyword evidence="6" id="KW-1185">Reference proteome</keyword>
<dbReference type="InterPro" id="IPR011604">
    <property type="entry name" value="PDDEXK-like_dom_sf"/>
</dbReference>
<gene>
    <name evidence="5" type="ORF">ISF26_19105</name>
</gene>
<dbReference type="EMBL" id="CP063845">
    <property type="protein sequence ID" value="UFP93857.1"/>
    <property type="molecule type" value="Genomic_DNA"/>
</dbReference>
<dbReference type="Gene3D" id="3.90.320.10">
    <property type="match status" value="1"/>
</dbReference>
<dbReference type="SUPFAM" id="SSF52980">
    <property type="entry name" value="Restriction endonuclease-like"/>
    <property type="match status" value="1"/>
</dbReference>
<evidence type="ECO:0000256" key="3">
    <source>
        <dbReference type="ARBA" id="ARBA00023204"/>
    </source>
</evidence>
<keyword evidence="2" id="KW-0067">ATP-binding</keyword>
<accession>A0ABY3PJK7</accession>
<keyword evidence="2" id="KW-0547">Nucleotide-binding</keyword>
<proteinExistence type="predicted"/>
<evidence type="ECO:0000256" key="1">
    <source>
        <dbReference type="ARBA" id="ARBA00022763"/>
    </source>
</evidence>
<dbReference type="InterPro" id="IPR038726">
    <property type="entry name" value="PDDEXK_AddAB-type"/>
</dbReference>
<dbReference type="Pfam" id="PF12705">
    <property type="entry name" value="PDDEXK_1"/>
    <property type="match status" value="1"/>
</dbReference>
<keyword evidence="2" id="KW-0378">Hydrolase</keyword>
<sequence length="269" mass="30066">MKEASRARPLSLSPTALKLYVRCAYAYALDKIVKVPRYRRVIAAHLHTGRAVHTVLEQLARQEQIRPEDAVASLERTFSWGAYTDRQTAEAAFQTARERLDAWVGTPYGWGEGEQLAVEKMLRTRSRPLGSASIGSVVLIGKPDLVRVDPEGTLEVVDHKSGRPGGGAEALKRDFQAAIYHILAEEQWPDYPAYRVSFSYLATSTVISLTYTREEVEDWWQALLTVAERIARARLAVENDIALEKAFVPAPGEQCEACTFQRVCAFRAS</sequence>
<evidence type="ECO:0000313" key="6">
    <source>
        <dbReference type="Proteomes" id="UP001054846"/>
    </source>
</evidence>
<reference evidence="5 6" key="1">
    <citation type="journal article" date="2021" name="Genome Biol. Evol.">
        <title>Complete Genome Sequencing of a Novel Gloeobacter Species from a Waterfall Cave in Mexico.</title>
        <authorList>
            <person name="Saw J.H."/>
            <person name="Cardona T."/>
            <person name="Montejano G."/>
        </authorList>
    </citation>
    <scope>NUCLEOTIDE SEQUENCE [LARGE SCALE GENOMIC DNA]</scope>
    <source>
        <strain evidence="5">MG652769</strain>
    </source>
</reference>
<feature type="domain" description="PD-(D/E)XK endonuclease-like" evidence="4">
    <location>
        <begin position="11"/>
        <end position="264"/>
    </location>
</feature>
<evidence type="ECO:0000259" key="4">
    <source>
        <dbReference type="Pfam" id="PF12705"/>
    </source>
</evidence>
<dbReference type="InterPro" id="IPR011335">
    <property type="entry name" value="Restrct_endonuc-II-like"/>
</dbReference>
<dbReference type="RefSeq" id="WP_230840915.1">
    <property type="nucleotide sequence ID" value="NZ_CP063845.1"/>
</dbReference>
<organism evidence="5 6">
    <name type="scientific">Gloeobacter morelensis MG652769</name>
    <dbReference type="NCBI Taxonomy" id="2781736"/>
    <lineage>
        <taxon>Bacteria</taxon>
        <taxon>Bacillati</taxon>
        <taxon>Cyanobacteriota</taxon>
        <taxon>Cyanophyceae</taxon>
        <taxon>Gloeobacterales</taxon>
        <taxon>Gloeobacteraceae</taxon>
        <taxon>Gloeobacter</taxon>
        <taxon>Gloeobacter morelensis</taxon>
    </lineage>
</organism>
<evidence type="ECO:0000313" key="5">
    <source>
        <dbReference type="EMBL" id="UFP93857.1"/>
    </source>
</evidence>
<keyword evidence="1" id="KW-0227">DNA damage</keyword>
<dbReference type="Proteomes" id="UP001054846">
    <property type="component" value="Chromosome"/>
</dbReference>
<evidence type="ECO:0000256" key="2">
    <source>
        <dbReference type="ARBA" id="ARBA00022806"/>
    </source>
</evidence>
<keyword evidence="3" id="KW-0234">DNA repair</keyword>
<protein>
    <submittedName>
        <fullName evidence="5">PD-(D/E)XK nuclease family protein</fullName>
    </submittedName>
</protein>
<keyword evidence="2" id="KW-0347">Helicase</keyword>
<name>A0ABY3PJK7_9CYAN</name>